<dbReference type="Gene3D" id="2.40.50.140">
    <property type="entry name" value="Nucleic acid-binding proteins"/>
    <property type="match status" value="1"/>
</dbReference>
<dbReference type="GO" id="GO:0003697">
    <property type="term" value="F:single-stranded DNA binding"/>
    <property type="evidence" value="ECO:0007669"/>
    <property type="project" value="UniProtKB-UniRule"/>
</dbReference>
<dbReference type="SUPFAM" id="SSF50249">
    <property type="entry name" value="Nucleic acid-binding proteins"/>
    <property type="match status" value="1"/>
</dbReference>
<dbReference type="InterPro" id="IPR000424">
    <property type="entry name" value="Primosome_PriB/ssb"/>
</dbReference>
<name>A0A1F4UFK3_UNCW3</name>
<proteinExistence type="inferred from homology"/>
<dbReference type="InterPro" id="IPR012340">
    <property type="entry name" value="NA-bd_OB-fold"/>
</dbReference>
<dbReference type="PROSITE" id="PS50935">
    <property type="entry name" value="SSB"/>
    <property type="match status" value="1"/>
</dbReference>
<dbReference type="Proteomes" id="UP000177025">
    <property type="component" value="Unassembled WGS sequence"/>
</dbReference>
<evidence type="ECO:0000256" key="4">
    <source>
        <dbReference type="SAM" id="MobiDB-lite"/>
    </source>
</evidence>
<organism evidence="5 6">
    <name type="scientific">candidate division WOR-3 bacterium RBG_13_43_14</name>
    <dbReference type="NCBI Taxonomy" id="1802590"/>
    <lineage>
        <taxon>Bacteria</taxon>
        <taxon>Bacteria division WOR-3</taxon>
    </lineage>
</organism>
<gene>
    <name evidence="5" type="ORF">A2Y85_05565</name>
</gene>
<dbReference type="EMBL" id="MEUM01000015">
    <property type="protein sequence ID" value="OGC43580.1"/>
    <property type="molecule type" value="Genomic_DNA"/>
</dbReference>
<comment type="caution">
    <text evidence="2">Lacks conserved residue(s) required for the propagation of feature annotation.</text>
</comment>
<evidence type="ECO:0000313" key="6">
    <source>
        <dbReference type="Proteomes" id="UP000177025"/>
    </source>
</evidence>
<accession>A0A1F4UFK3</accession>
<comment type="subunit">
    <text evidence="2">Homotetramer.</text>
</comment>
<feature type="region of interest" description="Disordered" evidence="4">
    <location>
        <begin position="115"/>
        <end position="149"/>
    </location>
</feature>
<dbReference type="HAMAP" id="MF_00984">
    <property type="entry name" value="SSB"/>
    <property type="match status" value="1"/>
</dbReference>
<dbReference type="GO" id="GO:0009295">
    <property type="term" value="C:nucleoid"/>
    <property type="evidence" value="ECO:0007669"/>
    <property type="project" value="TreeGrafter"/>
</dbReference>
<sequence>MNQLRLGYLNSVMLIGRLVADPELRYTQKGAPVCDFRIASSRRYKNRETGEQQEETLFINIVAWRRQAEIANDFLKKGSAVLIEGQLRSRQWETNQGEKRTTIEVVARRIQFLDMPSRDSGTGSSEIPIESSSESDVDTKTDDEIDTPF</sequence>
<dbReference type="GO" id="GO:0006260">
    <property type="term" value="P:DNA replication"/>
    <property type="evidence" value="ECO:0007669"/>
    <property type="project" value="InterPro"/>
</dbReference>
<dbReference type="PANTHER" id="PTHR10302">
    <property type="entry name" value="SINGLE-STRANDED DNA-BINDING PROTEIN"/>
    <property type="match status" value="1"/>
</dbReference>
<evidence type="ECO:0000313" key="5">
    <source>
        <dbReference type="EMBL" id="OGC43580.1"/>
    </source>
</evidence>
<keyword evidence="1 2" id="KW-0238">DNA-binding</keyword>
<dbReference type="PANTHER" id="PTHR10302:SF27">
    <property type="entry name" value="SINGLE-STRANDED DNA-BINDING PROTEIN"/>
    <property type="match status" value="1"/>
</dbReference>
<dbReference type="NCBIfam" id="TIGR00621">
    <property type="entry name" value="ssb"/>
    <property type="match status" value="1"/>
</dbReference>
<evidence type="ECO:0000256" key="1">
    <source>
        <dbReference type="ARBA" id="ARBA00023125"/>
    </source>
</evidence>
<reference evidence="5 6" key="1">
    <citation type="journal article" date="2016" name="Nat. Commun.">
        <title>Thousands of microbial genomes shed light on interconnected biogeochemical processes in an aquifer system.</title>
        <authorList>
            <person name="Anantharaman K."/>
            <person name="Brown C.T."/>
            <person name="Hug L.A."/>
            <person name="Sharon I."/>
            <person name="Castelle C.J."/>
            <person name="Probst A.J."/>
            <person name="Thomas B.C."/>
            <person name="Singh A."/>
            <person name="Wilkins M.J."/>
            <person name="Karaoz U."/>
            <person name="Brodie E.L."/>
            <person name="Williams K.H."/>
            <person name="Hubbard S.S."/>
            <person name="Banfield J.F."/>
        </authorList>
    </citation>
    <scope>NUCLEOTIDE SEQUENCE [LARGE SCALE GENOMIC DNA]</scope>
</reference>
<comment type="caution">
    <text evidence="5">The sequence shown here is derived from an EMBL/GenBank/DDBJ whole genome shotgun (WGS) entry which is preliminary data.</text>
</comment>
<dbReference type="CDD" id="cd04496">
    <property type="entry name" value="SSB_OBF"/>
    <property type="match status" value="1"/>
</dbReference>
<evidence type="ECO:0000256" key="2">
    <source>
        <dbReference type="HAMAP-Rule" id="MF_00984"/>
    </source>
</evidence>
<protein>
    <recommendedName>
        <fullName evidence="2 3">Single-stranded DNA-binding protein</fullName>
        <shortName evidence="2">SSB</shortName>
    </recommendedName>
</protein>
<evidence type="ECO:0000256" key="3">
    <source>
        <dbReference type="RuleBase" id="RU000524"/>
    </source>
</evidence>
<dbReference type="InterPro" id="IPR011344">
    <property type="entry name" value="ssDNA-bd"/>
</dbReference>
<dbReference type="AlphaFoldDB" id="A0A1F4UFK3"/>
<dbReference type="Pfam" id="PF00436">
    <property type="entry name" value="SSB"/>
    <property type="match status" value="1"/>
</dbReference>